<proteinExistence type="predicted"/>
<dbReference type="OrthoDB" id="1094316at2"/>
<name>A0A0C1J0Z0_9BACT</name>
<evidence type="ECO:0008006" key="4">
    <source>
        <dbReference type="Google" id="ProtNLM"/>
    </source>
</evidence>
<organism evidence="2 3">
    <name type="scientific">Flavihumibacter solisilvae</name>
    <dbReference type="NCBI Taxonomy" id="1349421"/>
    <lineage>
        <taxon>Bacteria</taxon>
        <taxon>Pseudomonadati</taxon>
        <taxon>Bacteroidota</taxon>
        <taxon>Chitinophagia</taxon>
        <taxon>Chitinophagales</taxon>
        <taxon>Chitinophagaceae</taxon>
        <taxon>Flavihumibacter</taxon>
    </lineage>
</organism>
<protein>
    <recommendedName>
        <fullName evidence="4">Outer membrane protein beta-barrel domain-containing protein</fullName>
    </recommendedName>
</protein>
<feature type="chain" id="PRO_5002134414" description="Outer membrane protein beta-barrel domain-containing protein" evidence="1">
    <location>
        <begin position="23"/>
        <end position="201"/>
    </location>
</feature>
<evidence type="ECO:0000256" key="1">
    <source>
        <dbReference type="SAM" id="SignalP"/>
    </source>
</evidence>
<dbReference type="STRING" id="1349421.OI18_01535"/>
<dbReference type="AlphaFoldDB" id="A0A0C1J0Z0"/>
<evidence type="ECO:0000313" key="3">
    <source>
        <dbReference type="Proteomes" id="UP000031408"/>
    </source>
</evidence>
<comment type="caution">
    <text evidence="2">The sequence shown here is derived from an EMBL/GenBank/DDBJ whole genome shotgun (WGS) entry which is preliminary data.</text>
</comment>
<sequence>MKRIIYILILAAGVFAAKETSAQTVGEFGYQISFPTGDFSDFIKKTSFVGFTGGARATLSNKRLSIGGNGAWFYFPDKRGVETIDLKEGGTVNGYFTNYTNIYGLYAVGQYDLKDNKEMAVPFLRLGIGGAYQNQRQDVGLYSFQADGVQFLLNGEAGVRLSKDGMRGITLAATYYWLPEASDMVSTSFFGIKLGIVNSKY</sequence>
<dbReference type="RefSeq" id="WP_039136399.1">
    <property type="nucleotide sequence ID" value="NZ_JSVC01000001.1"/>
</dbReference>
<dbReference type="Proteomes" id="UP000031408">
    <property type="component" value="Unassembled WGS sequence"/>
</dbReference>
<keyword evidence="3" id="KW-1185">Reference proteome</keyword>
<keyword evidence="1" id="KW-0732">Signal</keyword>
<reference evidence="2 3" key="1">
    <citation type="submission" date="2014-11" db="EMBL/GenBank/DDBJ databases">
        <title>Genome sequence of Flavihumibacter solisilvae 3-3.</title>
        <authorList>
            <person name="Zhou G."/>
            <person name="Li M."/>
            <person name="Wang G."/>
        </authorList>
    </citation>
    <scope>NUCLEOTIDE SEQUENCE [LARGE SCALE GENOMIC DNA]</scope>
    <source>
        <strain evidence="2 3">3-3</strain>
    </source>
</reference>
<gene>
    <name evidence="2" type="ORF">OI18_01535</name>
</gene>
<dbReference type="EMBL" id="JSVC01000001">
    <property type="protein sequence ID" value="KIC96444.1"/>
    <property type="molecule type" value="Genomic_DNA"/>
</dbReference>
<feature type="signal peptide" evidence="1">
    <location>
        <begin position="1"/>
        <end position="22"/>
    </location>
</feature>
<evidence type="ECO:0000313" key="2">
    <source>
        <dbReference type="EMBL" id="KIC96444.1"/>
    </source>
</evidence>
<accession>A0A0C1J0Z0</accession>